<gene>
    <name evidence="2" type="ORF">FYJ39_15980</name>
</gene>
<dbReference type="AlphaFoldDB" id="A0A7X2NNJ5"/>
<evidence type="ECO:0000313" key="2">
    <source>
        <dbReference type="EMBL" id="MSS38013.1"/>
    </source>
</evidence>
<reference evidence="2 3" key="1">
    <citation type="submission" date="2019-08" db="EMBL/GenBank/DDBJ databases">
        <title>In-depth cultivation of the pig gut microbiome towards novel bacterial diversity and tailored functional studies.</title>
        <authorList>
            <person name="Wylensek D."/>
            <person name="Hitch T.C.A."/>
            <person name="Clavel T."/>
        </authorList>
    </citation>
    <scope>NUCLEOTIDE SEQUENCE [LARGE SCALE GENOMIC DNA]</scope>
    <source>
        <strain evidence="2 3">WCA-389-WT-23D1</strain>
    </source>
</reference>
<dbReference type="RefSeq" id="WP_154473457.1">
    <property type="nucleotide sequence ID" value="NZ_VUMD01000017.1"/>
</dbReference>
<dbReference type="CDD" id="cd00838">
    <property type="entry name" value="MPP_superfamily"/>
    <property type="match status" value="1"/>
</dbReference>
<dbReference type="Pfam" id="PF00149">
    <property type="entry name" value="Metallophos"/>
    <property type="match status" value="1"/>
</dbReference>
<evidence type="ECO:0000259" key="1">
    <source>
        <dbReference type="Pfam" id="PF00149"/>
    </source>
</evidence>
<comment type="caution">
    <text evidence="2">The sequence shown here is derived from an EMBL/GenBank/DDBJ whole genome shotgun (WGS) entry which is preliminary data.</text>
</comment>
<name>A0A7X2NNJ5_9CLOT</name>
<dbReference type="InterPro" id="IPR029052">
    <property type="entry name" value="Metallo-depent_PP-like"/>
</dbReference>
<dbReference type="Proteomes" id="UP000429958">
    <property type="component" value="Unassembled WGS sequence"/>
</dbReference>
<dbReference type="InterPro" id="IPR004843">
    <property type="entry name" value="Calcineurin-like_PHP"/>
</dbReference>
<dbReference type="Gene3D" id="3.60.21.10">
    <property type="match status" value="1"/>
</dbReference>
<feature type="domain" description="Calcineurin-like phosphoesterase" evidence="1">
    <location>
        <begin position="1"/>
        <end position="229"/>
    </location>
</feature>
<organism evidence="2 3">
    <name type="scientific">Clostridium porci</name>
    <dbReference type="NCBI Taxonomy" id="2605778"/>
    <lineage>
        <taxon>Bacteria</taxon>
        <taxon>Bacillati</taxon>
        <taxon>Bacillota</taxon>
        <taxon>Clostridia</taxon>
        <taxon>Eubacteriales</taxon>
        <taxon>Clostridiaceae</taxon>
        <taxon>Clostridium</taxon>
    </lineage>
</organism>
<dbReference type="SUPFAM" id="SSF56300">
    <property type="entry name" value="Metallo-dependent phosphatases"/>
    <property type="match status" value="1"/>
</dbReference>
<evidence type="ECO:0000313" key="3">
    <source>
        <dbReference type="Proteomes" id="UP000429958"/>
    </source>
</evidence>
<sequence>MSIYITGDCHGDYRRFNTQIFPEQKEMTKNDYVIVCGDFGLWSESKEQLWWRNWLDAKPFTTLWVDGNHENYDLLQQYPVEEWCGGKIHKITPSIIHLMRGQVFQIDGCRIFTFGGAQSHDIQGGVLDPDDPDFHEKKKELDIGDLPYRINHVSWWAEELPSEEEYQEGLRNIKTCGGEVDFVVSHCVSTTAQAILSHGTYKADALTDYFMQVEQMLQFKKWFCGHYHDNQNIDEKHLLLYEQIIRIW</sequence>
<proteinExistence type="predicted"/>
<dbReference type="GO" id="GO:0016787">
    <property type="term" value="F:hydrolase activity"/>
    <property type="evidence" value="ECO:0007669"/>
    <property type="project" value="InterPro"/>
</dbReference>
<keyword evidence="3" id="KW-1185">Reference proteome</keyword>
<accession>A0A7X2NNJ5</accession>
<protein>
    <submittedName>
        <fullName evidence="2">Metallophosphoesterase</fullName>
    </submittedName>
</protein>
<dbReference type="EMBL" id="VUMD01000017">
    <property type="protein sequence ID" value="MSS38013.1"/>
    <property type="molecule type" value="Genomic_DNA"/>
</dbReference>